<keyword evidence="6 9" id="KW-0862">Zinc</keyword>
<name>A0AAF3EBZ7_9BILA</name>
<feature type="active site" evidence="8">
    <location>
        <position position="249"/>
    </location>
</feature>
<feature type="signal peptide" evidence="11">
    <location>
        <begin position="1"/>
        <end position="20"/>
    </location>
</feature>
<keyword evidence="13" id="KW-1185">Reference proteome</keyword>
<feature type="binding site" evidence="9">
    <location>
        <position position="258"/>
    </location>
    <ligand>
        <name>Zn(2+)</name>
        <dbReference type="ChEBI" id="CHEBI:29105"/>
        <label>2</label>
        <note>catalytic</note>
    </ligand>
</feature>
<dbReference type="GO" id="GO:0006508">
    <property type="term" value="P:proteolysis"/>
    <property type="evidence" value="ECO:0007669"/>
    <property type="project" value="UniProtKB-KW"/>
</dbReference>
<feature type="binding site" evidence="10">
    <location>
        <position position="206"/>
    </location>
    <ligand>
        <name>Zn(2+)</name>
        <dbReference type="ChEBI" id="CHEBI:29105"/>
        <label>1</label>
    </ligand>
</feature>
<reference evidence="14" key="1">
    <citation type="submission" date="2024-02" db="UniProtKB">
        <authorList>
            <consortium name="WormBaseParasite"/>
        </authorList>
    </citation>
    <scope>IDENTIFICATION</scope>
</reference>
<evidence type="ECO:0000313" key="13">
    <source>
        <dbReference type="Proteomes" id="UP000887575"/>
    </source>
</evidence>
<dbReference type="PIRSF" id="PIRSF001191">
    <property type="entry name" value="Peptidase_M10A_matrix"/>
    <property type="match status" value="1"/>
</dbReference>
<dbReference type="InterPro" id="IPR033739">
    <property type="entry name" value="M10A_MMP"/>
</dbReference>
<dbReference type="InterPro" id="IPR021190">
    <property type="entry name" value="Pept_M10A"/>
</dbReference>
<accession>A0AAF3EBZ7</accession>
<dbReference type="SMART" id="SM00235">
    <property type="entry name" value="ZnMc"/>
    <property type="match status" value="1"/>
</dbReference>
<dbReference type="WBParaSite" id="MBELARI_LOCUS11471">
    <property type="protein sequence ID" value="MBELARI_LOCUS11471"/>
    <property type="gene ID" value="MBELARI_LOCUS11471"/>
</dbReference>
<dbReference type="Proteomes" id="UP000887575">
    <property type="component" value="Unassembled WGS sequence"/>
</dbReference>
<organism evidence="13 14">
    <name type="scientific">Mesorhabditis belari</name>
    <dbReference type="NCBI Taxonomy" id="2138241"/>
    <lineage>
        <taxon>Eukaryota</taxon>
        <taxon>Metazoa</taxon>
        <taxon>Ecdysozoa</taxon>
        <taxon>Nematoda</taxon>
        <taxon>Chromadorea</taxon>
        <taxon>Rhabditida</taxon>
        <taxon>Rhabditina</taxon>
        <taxon>Rhabditomorpha</taxon>
        <taxon>Rhabditoidea</taxon>
        <taxon>Rhabditidae</taxon>
        <taxon>Mesorhabditinae</taxon>
        <taxon>Mesorhabditis</taxon>
    </lineage>
</organism>
<keyword evidence="7" id="KW-0482">Metalloprotease</keyword>
<dbReference type="InterPro" id="IPR006026">
    <property type="entry name" value="Peptidase_Metallo"/>
</dbReference>
<proteinExistence type="inferred from homology"/>
<dbReference type="InterPro" id="IPR024079">
    <property type="entry name" value="MetalloPept_cat_dom_sf"/>
</dbReference>
<dbReference type="InterPro" id="IPR001818">
    <property type="entry name" value="Pept_M10_metallopeptidase"/>
</dbReference>
<dbReference type="Gene3D" id="2.110.10.10">
    <property type="entry name" value="Hemopexin-like domain"/>
    <property type="match status" value="1"/>
</dbReference>
<evidence type="ECO:0000256" key="10">
    <source>
        <dbReference type="PIRSR" id="PIRSR621190-2"/>
    </source>
</evidence>
<dbReference type="GO" id="GO:0008270">
    <property type="term" value="F:zinc ion binding"/>
    <property type="evidence" value="ECO:0007669"/>
    <property type="project" value="InterPro"/>
</dbReference>
<feature type="binding site" evidence="10">
    <location>
        <position position="223"/>
    </location>
    <ligand>
        <name>Ca(2+)</name>
        <dbReference type="ChEBI" id="CHEBI:29108"/>
        <label>1</label>
    </ligand>
</feature>
<feature type="binding site" evidence="10">
    <location>
        <position position="181"/>
    </location>
    <ligand>
        <name>Ca(2+)</name>
        <dbReference type="ChEBI" id="CHEBI:29108"/>
        <label>2</label>
    </ligand>
</feature>
<keyword evidence="10" id="KW-0106">Calcium</keyword>
<dbReference type="GO" id="GO:0004222">
    <property type="term" value="F:metalloendopeptidase activity"/>
    <property type="evidence" value="ECO:0007669"/>
    <property type="project" value="InterPro"/>
</dbReference>
<evidence type="ECO:0000259" key="12">
    <source>
        <dbReference type="SMART" id="SM00235"/>
    </source>
</evidence>
<dbReference type="AlphaFoldDB" id="A0AAF3EBZ7"/>
<dbReference type="GO" id="GO:0030574">
    <property type="term" value="P:collagen catabolic process"/>
    <property type="evidence" value="ECO:0007669"/>
    <property type="project" value="TreeGrafter"/>
</dbReference>
<evidence type="ECO:0000256" key="2">
    <source>
        <dbReference type="ARBA" id="ARBA00022670"/>
    </source>
</evidence>
<keyword evidence="4 11" id="KW-0732">Signal</keyword>
<evidence type="ECO:0000256" key="6">
    <source>
        <dbReference type="ARBA" id="ARBA00022833"/>
    </source>
</evidence>
<feature type="binding site" evidence="9">
    <location>
        <position position="248"/>
    </location>
    <ligand>
        <name>Zn(2+)</name>
        <dbReference type="ChEBI" id="CHEBI:29105"/>
        <label>2</label>
        <note>catalytic</note>
    </ligand>
</feature>
<feature type="binding site" evidence="10">
    <location>
        <position position="220"/>
    </location>
    <ligand>
        <name>Zn(2+)</name>
        <dbReference type="ChEBI" id="CHEBI:29105"/>
        <label>1</label>
    </ligand>
</feature>
<evidence type="ECO:0000256" key="5">
    <source>
        <dbReference type="ARBA" id="ARBA00022801"/>
    </source>
</evidence>
<feature type="chain" id="PRO_5042247361" description="Peptidase metallopeptidase domain-containing protein" evidence="11">
    <location>
        <begin position="21"/>
        <end position="507"/>
    </location>
</feature>
<dbReference type="GO" id="GO:0030198">
    <property type="term" value="P:extracellular matrix organization"/>
    <property type="evidence" value="ECO:0007669"/>
    <property type="project" value="TreeGrafter"/>
</dbReference>
<dbReference type="GO" id="GO:0005615">
    <property type="term" value="C:extracellular space"/>
    <property type="evidence" value="ECO:0007669"/>
    <property type="project" value="TreeGrafter"/>
</dbReference>
<feature type="binding site" description="in inhibited form" evidence="10">
    <location>
        <position position="111"/>
    </location>
    <ligand>
        <name>Zn(2+)</name>
        <dbReference type="ChEBI" id="CHEBI:29105"/>
        <label>2</label>
        <note>catalytic</note>
    </ligand>
</feature>
<comment type="cofactor">
    <cofactor evidence="10">
        <name>Ca(2+)</name>
        <dbReference type="ChEBI" id="CHEBI:29108"/>
    </cofactor>
    <text evidence="10">Can bind about 5 Ca(2+) ions per subunit.</text>
</comment>
<keyword evidence="2" id="KW-0645">Protease</keyword>
<sequence>MYYGLVFLVLFALTIGEIKAFPKNLKESRVPRVRVKRRFTEKNAMDYLRDFDYLPRWMEIGYGAPDGNKSKVKVTEAIKLQTFGYFQQRAALPQTGQLDAETMTEMSRSRCGNPDPRDPSKTLNALGRTVAKWDRSEVTYSILNSTDDLPRATIKKAIGDAFQLWSNVIPLNFREVDENGDIKFSFKVRSHGDGNPFDGRGNVLAHASHPAKEPLSAYTHFDDDEWWTNKDGEEIEKGNTDFFHTAIHEIGHNLGLDHLNEKKSIMHEITKPDNLVDRYGRYIEPRLHHADIEAVQKIYGNRTRATVTVTGTLNPENGTKTVTCPTRVDAVFADAGITFIFMGNETFEINAKRKILKKIPIPSLFPDGPKVNFTVVLDHITKKLLVFEHGGDIHAYYYSRLFHGYRKAYTISSPFWRPLSGAFSLNSGATFLLDTDRQVAVYSVLIGSSSPFMPVHSNFPTNVRGSIRATDDDSKHFLFTPTRVYLYNGKQEVVEKEWALDEWLSCK</sequence>
<keyword evidence="3 9" id="KW-0479">Metal-binding</keyword>
<evidence type="ECO:0000256" key="4">
    <source>
        <dbReference type="ARBA" id="ARBA00022729"/>
    </source>
</evidence>
<dbReference type="PANTHER" id="PTHR10201:SF291">
    <property type="entry name" value="MATRIX METALLOPROTEINASE 1, ISOFORM C-RELATED"/>
    <property type="match status" value="1"/>
</dbReference>
<dbReference type="SUPFAM" id="SSF50923">
    <property type="entry name" value="Hemopexin-like domain"/>
    <property type="match status" value="1"/>
</dbReference>
<evidence type="ECO:0000256" key="11">
    <source>
        <dbReference type="SAM" id="SignalP"/>
    </source>
</evidence>
<dbReference type="GO" id="GO:0031012">
    <property type="term" value="C:extracellular matrix"/>
    <property type="evidence" value="ECO:0007669"/>
    <property type="project" value="InterPro"/>
</dbReference>
<feature type="domain" description="Peptidase metallopeptidase" evidence="12">
    <location>
        <begin position="129"/>
        <end position="301"/>
    </location>
</feature>
<dbReference type="InterPro" id="IPR036375">
    <property type="entry name" value="Hemopexin-like_dom_sf"/>
</dbReference>
<feature type="binding site" evidence="10">
    <location>
        <position position="193"/>
    </location>
    <ligand>
        <name>Zn(2+)</name>
        <dbReference type="ChEBI" id="CHEBI:29105"/>
        <label>1</label>
    </ligand>
</feature>
<dbReference type="PANTHER" id="PTHR10201">
    <property type="entry name" value="MATRIX METALLOPROTEINASE"/>
    <property type="match status" value="1"/>
</dbReference>
<evidence type="ECO:0000256" key="3">
    <source>
        <dbReference type="ARBA" id="ARBA00022723"/>
    </source>
</evidence>
<evidence type="ECO:0000256" key="7">
    <source>
        <dbReference type="ARBA" id="ARBA00023049"/>
    </source>
</evidence>
<feature type="binding site" evidence="10">
    <location>
        <position position="191"/>
    </location>
    <ligand>
        <name>Zn(2+)</name>
        <dbReference type="ChEBI" id="CHEBI:29105"/>
        <label>1</label>
    </ligand>
</feature>
<dbReference type="PRINTS" id="PR00138">
    <property type="entry name" value="MATRIXIN"/>
</dbReference>
<dbReference type="SUPFAM" id="SSF55486">
    <property type="entry name" value="Metalloproteases ('zincins'), catalytic domain"/>
    <property type="match status" value="1"/>
</dbReference>
<feature type="binding site" evidence="10">
    <location>
        <position position="225"/>
    </location>
    <ligand>
        <name>Ca(2+)</name>
        <dbReference type="ChEBI" id="CHEBI:29108"/>
        <label>1</label>
    </ligand>
</feature>
<feature type="binding site" evidence="10">
    <location>
        <position position="266"/>
    </location>
    <ligand>
        <name>Zn(2+)</name>
        <dbReference type="ChEBI" id="CHEBI:29105"/>
        <label>2</label>
        <note>catalytic</note>
    </ligand>
</feature>
<feature type="binding site" evidence="9">
    <location>
        <position position="252"/>
    </location>
    <ligand>
        <name>Zn(2+)</name>
        <dbReference type="ChEBI" id="CHEBI:29105"/>
        <label>2</label>
        <note>catalytic</note>
    </ligand>
</feature>
<comment type="cofactor">
    <cofactor evidence="10">
        <name>Zn(2+)</name>
        <dbReference type="ChEBI" id="CHEBI:29105"/>
    </cofactor>
    <text evidence="10">Binds 2 Zn(2+) ions per subunit.</text>
</comment>
<evidence type="ECO:0000256" key="9">
    <source>
        <dbReference type="PIRSR" id="PIRSR001191-2"/>
    </source>
</evidence>
<feature type="binding site" evidence="10">
    <location>
        <position position="225"/>
    </location>
    <ligand>
        <name>Ca(2+)</name>
        <dbReference type="ChEBI" id="CHEBI:29108"/>
        <label>3</label>
    </ligand>
</feature>
<comment type="similarity">
    <text evidence="1">Belongs to the peptidase M10A family.</text>
</comment>
<feature type="binding site" evidence="10">
    <location>
        <position position="222"/>
    </location>
    <ligand>
        <name>Ca(2+)</name>
        <dbReference type="ChEBI" id="CHEBI:29108"/>
        <label>3</label>
    </ligand>
</feature>
<dbReference type="Pfam" id="PF00413">
    <property type="entry name" value="Peptidase_M10"/>
    <property type="match status" value="1"/>
</dbReference>
<dbReference type="CDD" id="cd04278">
    <property type="entry name" value="ZnMc_MMP"/>
    <property type="match status" value="1"/>
</dbReference>
<feature type="binding site" evidence="10">
    <location>
        <position position="199"/>
    </location>
    <ligand>
        <name>Ca(2+)</name>
        <dbReference type="ChEBI" id="CHEBI:29108"/>
        <label>3</label>
    </ligand>
</feature>
<feature type="binding site" evidence="10">
    <location>
        <position position="329"/>
    </location>
    <ligand>
        <name>Ca(2+)</name>
        <dbReference type="ChEBI" id="CHEBI:29108"/>
        <label>4</label>
    </ligand>
</feature>
<keyword evidence="5" id="KW-0378">Hydrolase</keyword>
<protein>
    <recommendedName>
        <fullName evidence="12">Peptidase metallopeptidase domain-containing protein</fullName>
    </recommendedName>
</protein>
<dbReference type="Gene3D" id="3.40.390.10">
    <property type="entry name" value="Collagenase (Catalytic Domain)"/>
    <property type="match status" value="1"/>
</dbReference>
<evidence type="ECO:0000256" key="1">
    <source>
        <dbReference type="ARBA" id="ARBA00010370"/>
    </source>
</evidence>
<feature type="binding site" evidence="10">
    <location>
        <position position="148"/>
    </location>
    <ligand>
        <name>Ca(2+)</name>
        <dbReference type="ChEBI" id="CHEBI:29108"/>
        <label>1</label>
    </ligand>
</feature>
<feature type="binding site" evidence="10">
    <location>
        <position position="198"/>
    </location>
    <ligand>
        <name>Ca(2+)</name>
        <dbReference type="ChEBI" id="CHEBI:29108"/>
        <label>3</label>
    </ligand>
</feature>
<evidence type="ECO:0000256" key="8">
    <source>
        <dbReference type="PIRSR" id="PIRSR001191-1"/>
    </source>
</evidence>
<dbReference type="SUPFAM" id="SSF47090">
    <property type="entry name" value="PGBD-like"/>
    <property type="match status" value="1"/>
</dbReference>
<dbReference type="InterPro" id="IPR036365">
    <property type="entry name" value="PGBD-like_sf"/>
</dbReference>
<evidence type="ECO:0000313" key="14">
    <source>
        <dbReference type="WBParaSite" id="MBELARI_LOCUS11471"/>
    </source>
</evidence>